<sequence length="404" mass="44570">MRIVCVGGGPAGLYFAISAKRRDASQEIIVLERDPPGATYGWGVVYWDNLLDVLFRNDPGSARALRAASTLWQEQRISLGGSSAAYLTGYGFSLQRAALLEILARRATDLGVEVEYRHEVDDLRPYADADLVVASDGANSRVRQLAQDDFGTKVEIGGNPYIWLGTDKRFDSFTFAFERTSAGWIWFHAYPSSVGVSTCIVECSQRTWKGLGLDLLSAEDAPRMLEKIFSGPLDGHPLISQCRGRAARWLRFADVTNRSWYHDNVVLIGDAAHTTHFAFGSGTALAIVDAVALAQSMYDSGGDLPAALRDFDRRGRAALGPLQAAARTSMAWFERVDPYLDQDPVSFAYSMASRQGEQPPWRYPVHRVSQHPAVRRALRGLNSSARWGLARRRGEPVARRSAEG</sequence>
<dbReference type="PANTHER" id="PTHR43476:SF4">
    <property type="entry name" value="BLR0106 PROTEIN"/>
    <property type="match status" value="1"/>
</dbReference>
<dbReference type="EMBL" id="CP000249">
    <property type="protein sequence ID" value="ABD11954.1"/>
    <property type="molecule type" value="Genomic_DNA"/>
</dbReference>
<keyword evidence="4" id="KW-0503">Monooxygenase</keyword>
<dbReference type="HOGENOM" id="CLU_027335_1_0_11"/>
<reference evidence="4 5" key="1">
    <citation type="journal article" date="2007" name="Genome Res.">
        <title>Genome characteristics of facultatively symbiotic Frankia sp. strains reflect host range and host plant biogeography.</title>
        <authorList>
            <person name="Normand P."/>
            <person name="Lapierre P."/>
            <person name="Tisa L.S."/>
            <person name="Gogarten J.P."/>
            <person name="Alloisio N."/>
            <person name="Bagnarol E."/>
            <person name="Bassi C.A."/>
            <person name="Berry A.M."/>
            <person name="Bickhart D.M."/>
            <person name="Choisne N."/>
            <person name="Couloux A."/>
            <person name="Cournoyer B."/>
            <person name="Cruveiller S."/>
            <person name="Daubin V."/>
            <person name="Demange N."/>
            <person name="Francino M.P."/>
            <person name="Goltsman E."/>
            <person name="Huang Y."/>
            <person name="Kopp O.R."/>
            <person name="Labarre L."/>
            <person name="Lapidus A."/>
            <person name="Lavire C."/>
            <person name="Marechal J."/>
            <person name="Martinez M."/>
            <person name="Mastronunzio J.E."/>
            <person name="Mullin B.C."/>
            <person name="Niemann J."/>
            <person name="Pujic P."/>
            <person name="Rawnsley T."/>
            <person name="Rouy Z."/>
            <person name="Schenowitz C."/>
            <person name="Sellstedt A."/>
            <person name="Tavares F."/>
            <person name="Tomkins J.P."/>
            <person name="Vallenet D."/>
            <person name="Valverde C."/>
            <person name="Wall L.G."/>
            <person name="Wang Y."/>
            <person name="Medigue C."/>
            <person name="Benson D.R."/>
        </authorList>
    </citation>
    <scope>NUCLEOTIDE SEQUENCE [LARGE SCALE GENOMIC DNA]</scope>
    <source>
        <strain evidence="5">DSM 45818 / CECT 9043 / CcI3</strain>
    </source>
</reference>
<dbReference type="InterPro" id="IPR036188">
    <property type="entry name" value="FAD/NAD-bd_sf"/>
</dbReference>
<evidence type="ECO:0000313" key="5">
    <source>
        <dbReference type="Proteomes" id="UP000001937"/>
    </source>
</evidence>
<evidence type="ECO:0000256" key="2">
    <source>
        <dbReference type="ARBA" id="ARBA00023027"/>
    </source>
</evidence>
<keyword evidence="5" id="KW-1185">Reference proteome</keyword>
<dbReference type="SUPFAM" id="SSF51905">
    <property type="entry name" value="FAD/NAD(P)-binding domain"/>
    <property type="match status" value="1"/>
</dbReference>
<dbReference type="GO" id="GO:0071949">
    <property type="term" value="F:FAD binding"/>
    <property type="evidence" value="ECO:0007669"/>
    <property type="project" value="InterPro"/>
</dbReference>
<dbReference type="OrthoDB" id="3169239at2"/>
<accession>Q2J9T8</accession>
<dbReference type="InterPro" id="IPR050631">
    <property type="entry name" value="PheA/TfdB_FAD_monoxygenase"/>
</dbReference>
<dbReference type="Proteomes" id="UP000001937">
    <property type="component" value="Chromosome"/>
</dbReference>
<dbReference type="InterPro" id="IPR002938">
    <property type="entry name" value="FAD-bd"/>
</dbReference>
<keyword evidence="1" id="KW-0560">Oxidoreductase</keyword>
<gene>
    <name evidence="4" type="ordered locus">Francci3_2592</name>
</gene>
<dbReference type="Gene3D" id="3.50.50.60">
    <property type="entry name" value="FAD/NAD(P)-binding domain"/>
    <property type="match status" value="1"/>
</dbReference>
<dbReference type="PANTHER" id="PTHR43476">
    <property type="entry name" value="3-(3-HYDROXY-PHENYL)PROPIONATE/3-HYDROXYCINNAMIC ACID HYDROXYLASE"/>
    <property type="match status" value="1"/>
</dbReference>
<dbReference type="Pfam" id="PF01494">
    <property type="entry name" value="FAD_binding_3"/>
    <property type="match status" value="1"/>
</dbReference>
<dbReference type="PRINTS" id="PR00420">
    <property type="entry name" value="RNGMNOXGNASE"/>
</dbReference>
<dbReference type="RefSeq" id="WP_011436989.1">
    <property type="nucleotide sequence ID" value="NC_007777.1"/>
</dbReference>
<dbReference type="GO" id="GO:0004497">
    <property type="term" value="F:monooxygenase activity"/>
    <property type="evidence" value="ECO:0007669"/>
    <property type="project" value="UniProtKB-KW"/>
</dbReference>
<dbReference type="Gene3D" id="3.30.9.20">
    <property type="match status" value="1"/>
</dbReference>
<evidence type="ECO:0000256" key="1">
    <source>
        <dbReference type="ARBA" id="ARBA00023002"/>
    </source>
</evidence>
<dbReference type="PhylomeDB" id="Q2J9T8"/>
<dbReference type="eggNOG" id="COG0654">
    <property type="taxonomic scope" value="Bacteria"/>
</dbReference>
<organism evidence="4 5">
    <name type="scientific">Frankia casuarinae (strain DSM 45818 / CECT 9043 / HFP020203 / CcI3)</name>
    <dbReference type="NCBI Taxonomy" id="106370"/>
    <lineage>
        <taxon>Bacteria</taxon>
        <taxon>Bacillati</taxon>
        <taxon>Actinomycetota</taxon>
        <taxon>Actinomycetes</taxon>
        <taxon>Frankiales</taxon>
        <taxon>Frankiaceae</taxon>
        <taxon>Frankia</taxon>
    </lineage>
</organism>
<feature type="domain" description="FAD-binding" evidence="3">
    <location>
        <begin position="101"/>
        <end position="296"/>
    </location>
</feature>
<dbReference type="STRING" id="106370.Francci3_2592"/>
<keyword evidence="2" id="KW-0520">NAD</keyword>
<dbReference type="KEGG" id="fra:Francci3_2592"/>
<dbReference type="AlphaFoldDB" id="Q2J9T8"/>
<name>Q2J9T8_FRACC</name>
<protein>
    <submittedName>
        <fullName evidence="4">Monooxygenase, FAD-binding</fullName>
    </submittedName>
</protein>
<proteinExistence type="predicted"/>
<evidence type="ECO:0000259" key="3">
    <source>
        <dbReference type="Pfam" id="PF01494"/>
    </source>
</evidence>
<evidence type="ECO:0000313" key="4">
    <source>
        <dbReference type="EMBL" id="ABD11954.1"/>
    </source>
</evidence>